<dbReference type="AlphaFoldDB" id="A0AAJ5VVP9"/>
<evidence type="ECO:0000256" key="1">
    <source>
        <dbReference type="SAM" id="Phobius"/>
    </source>
</evidence>
<dbReference type="Proteomes" id="UP001217476">
    <property type="component" value="Chromosome"/>
</dbReference>
<keyword evidence="3" id="KW-0482">Metalloprotease</keyword>
<feature type="domain" description="CAAX prenyl protease 2/Lysostaphin resistance protein A-like" evidence="2">
    <location>
        <begin position="104"/>
        <end position="200"/>
    </location>
</feature>
<dbReference type="EMBL" id="CP119312">
    <property type="protein sequence ID" value="WEK04293.1"/>
    <property type="molecule type" value="Genomic_DNA"/>
</dbReference>
<reference evidence="3" key="1">
    <citation type="submission" date="2023-03" db="EMBL/GenBank/DDBJ databases">
        <title>Andean soil-derived lignocellulolytic bacterial consortium as a source of novel taxa and putative plastic-active enzymes.</title>
        <authorList>
            <person name="Diaz-Garcia L."/>
            <person name="Chuvochina M."/>
            <person name="Feuerriegel G."/>
            <person name="Bunk B."/>
            <person name="Sproer C."/>
            <person name="Streit W.R."/>
            <person name="Rodriguez L.M."/>
            <person name="Overmann J."/>
            <person name="Jimenez D.J."/>
        </authorList>
    </citation>
    <scope>NUCLEOTIDE SEQUENCE</scope>
    <source>
        <strain evidence="3">MAG 4196</strain>
    </source>
</reference>
<keyword evidence="1" id="KW-0472">Membrane</keyword>
<dbReference type="InterPro" id="IPR003675">
    <property type="entry name" value="Rce1/LyrA-like_dom"/>
</dbReference>
<protein>
    <submittedName>
        <fullName evidence="3">CPBP family intramembrane metalloprotease</fullName>
    </submittedName>
</protein>
<proteinExistence type="predicted"/>
<feature type="transmembrane region" description="Helical" evidence="1">
    <location>
        <begin position="160"/>
        <end position="181"/>
    </location>
</feature>
<evidence type="ECO:0000313" key="3">
    <source>
        <dbReference type="EMBL" id="WEK04293.1"/>
    </source>
</evidence>
<name>A0AAJ5VVP9_9HYPH</name>
<sequence>MSLPQAALVLHALTLIGAMALLVPGLTESLGGPTGYLLSLCIYWLGFCLPVWLFHVKGRRDPHLYSERLHWRQLWIPILLLVQVCAVGLGVLMGHSQILTTQGAMLAAMIALINGPLEEIAWRGGFMTRFAAKPRLGFGLSWLLFTAWHAPLLLSQDIVFQGGWMALVGGAAVLGLLWSWIAWRTRSIFWVAIAHVLTNMLTFWVLFNANGFVSPHH</sequence>
<keyword evidence="3" id="KW-0645">Protease</keyword>
<accession>A0AAJ5VVP9</accession>
<dbReference type="GO" id="GO:0080120">
    <property type="term" value="P:CAAX-box protein maturation"/>
    <property type="evidence" value="ECO:0007669"/>
    <property type="project" value="UniProtKB-ARBA"/>
</dbReference>
<feature type="transmembrane region" description="Helical" evidence="1">
    <location>
        <begin position="36"/>
        <end position="54"/>
    </location>
</feature>
<organism evidence="3 4">
    <name type="scientific">Candidatus Devosia phytovorans</name>
    <dbReference type="NCBI Taxonomy" id="3121372"/>
    <lineage>
        <taxon>Bacteria</taxon>
        <taxon>Pseudomonadati</taxon>
        <taxon>Pseudomonadota</taxon>
        <taxon>Alphaproteobacteria</taxon>
        <taxon>Hyphomicrobiales</taxon>
        <taxon>Devosiaceae</taxon>
        <taxon>Devosia</taxon>
    </lineage>
</organism>
<evidence type="ECO:0000313" key="4">
    <source>
        <dbReference type="Proteomes" id="UP001217476"/>
    </source>
</evidence>
<keyword evidence="1" id="KW-1133">Transmembrane helix</keyword>
<feature type="transmembrane region" description="Helical" evidence="1">
    <location>
        <begin position="98"/>
        <end position="115"/>
    </location>
</feature>
<keyword evidence="1" id="KW-0812">Transmembrane</keyword>
<feature type="transmembrane region" description="Helical" evidence="1">
    <location>
        <begin position="136"/>
        <end position="154"/>
    </location>
</feature>
<gene>
    <name evidence="3" type="ORF">P0Y65_19280</name>
</gene>
<dbReference type="GO" id="GO:0008237">
    <property type="term" value="F:metallopeptidase activity"/>
    <property type="evidence" value="ECO:0007669"/>
    <property type="project" value="UniProtKB-KW"/>
</dbReference>
<dbReference type="GO" id="GO:0004175">
    <property type="term" value="F:endopeptidase activity"/>
    <property type="evidence" value="ECO:0007669"/>
    <property type="project" value="UniProtKB-ARBA"/>
</dbReference>
<feature type="transmembrane region" description="Helical" evidence="1">
    <location>
        <begin position="188"/>
        <end position="207"/>
    </location>
</feature>
<feature type="transmembrane region" description="Helical" evidence="1">
    <location>
        <begin position="74"/>
        <end position="92"/>
    </location>
</feature>
<evidence type="ECO:0000259" key="2">
    <source>
        <dbReference type="Pfam" id="PF02517"/>
    </source>
</evidence>
<keyword evidence="3" id="KW-0378">Hydrolase</keyword>
<dbReference type="Pfam" id="PF02517">
    <property type="entry name" value="Rce1-like"/>
    <property type="match status" value="1"/>
</dbReference>